<dbReference type="RefSeq" id="WP_096753186.1">
    <property type="nucleotide sequence ID" value="NZ_CATIRL010000001.1"/>
</dbReference>
<dbReference type="Proteomes" id="UP000322977">
    <property type="component" value="Unassembled WGS sequence"/>
</dbReference>
<evidence type="ECO:0000313" key="1">
    <source>
        <dbReference type="EMBL" id="TYL80060.1"/>
    </source>
</evidence>
<gene>
    <name evidence="1" type="ORF">FXN67_09640</name>
</gene>
<dbReference type="EMBL" id="VSSY01000006">
    <property type="protein sequence ID" value="TYL80060.1"/>
    <property type="molecule type" value="Genomic_DNA"/>
</dbReference>
<accession>A0A5D3K3P2</accession>
<sequence>MELINDGGWHGARLPELRGDIYQKLRDLLGDISPDGDSLIGQVMAVVAENDLNIVEAIGWTFAGFFISSGEGIQLDGIGEGFTLPRYGLTRSSADVVYLLASGQVIASGETFTISGISGDWSPSGSIQANGKSATGFVLEVKSDAITTGNTFTISINGKPYSTQYQTGDTSDSILSRLYPIIAAADMSVTTYSTEYGVLLYAADGKSLIQFSFSDDVFSVVRTGMPATTWYDSDTEFPDVRFGYVATDDILILANGSKGFEIEDDEQYRERLFEAAEAGRKNVSASRPGIKNAVLAVAGVSYVTVNTNRGIETDSDGLPGKSVQVFVAGGDSDAIAQAIYDAAAAECGFYGNTSGTATDGTTTETVYFTRQSFQLVYVSVSGDTWDAETTGKPDDYESVTKSVITGYFSQLEMGRDVFAGQISARLITAFPTMTDVTVTVGTSESPTGKTVPISSGVVAVTDSTSVVVS</sequence>
<comment type="caution">
    <text evidence="1">The sequence shown here is derived from an EMBL/GenBank/DDBJ whole genome shotgun (WGS) entry which is preliminary data.</text>
</comment>
<evidence type="ECO:0000313" key="2">
    <source>
        <dbReference type="Proteomes" id="UP000322977"/>
    </source>
</evidence>
<dbReference type="AlphaFoldDB" id="A0A5D3K3P2"/>
<protein>
    <submittedName>
        <fullName evidence="1">Baseplate protein</fullName>
    </submittedName>
</protein>
<name>A0A5D3K3P2_KLEPN</name>
<organism evidence="1 2">
    <name type="scientific">Klebsiella pneumoniae</name>
    <dbReference type="NCBI Taxonomy" id="573"/>
    <lineage>
        <taxon>Bacteria</taxon>
        <taxon>Pseudomonadati</taxon>
        <taxon>Pseudomonadota</taxon>
        <taxon>Gammaproteobacteria</taxon>
        <taxon>Enterobacterales</taxon>
        <taxon>Enterobacteriaceae</taxon>
        <taxon>Klebsiella/Raoultella group</taxon>
        <taxon>Klebsiella</taxon>
        <taxon>Klebsiella pneumoniae complex</taxon>
    </lineage>
</organism>
<reference evidence="1 2" key="1">
    <citation type="submission" date="2019-08" db="EMBL/GenBank/DDBJ databases">
        <title>Phenotypic and genetic characterization of extended-spectrum b-lactamase-producing hypermucoviscous Klebsiella pneumoniae from Chile.</title>
        <authorList>
            <person name="Morales-Leon F."/>
            <person name="Caro C."/>
            <person name="Opazo-Capurro A."/>
            <person name="Lincopan N."/>
            <person name="Dominguez-Yevenes M."/>
            <person name="Lima C."/>
            <person name="Bello-Toledo H."/>
            <person name="Gonzalez-Rocha G."/>
        </authorList>
    </citation>
    <scope>NUCLEOTIDE SEQUENCE [LARGE SCALE GENOMIC DNA]</scope>
    <source>
        <strain evidence="1 2">UCO-494</strain>
    </source>
</reference>
<proteinExistence type="predicted"/>